<evidence type="ECO:0000256" key="1">
    <source>
        <dbReference type="SAM" id="MobiDB-lite"/>
    </source>
</evidence>
<dbReference type="EMBL" id="JARJCW010000017">
    <property type="protein sequence ID" value="KAJ7215478.1"/>
    <property type="molecule type" value="Genomic_DNA"/>
</dbReference>
<name>A0AAD6VK69_9AGAR</name>
<protein>
    <submittedName>
        <fullName evidence="2">Uncharacterized protein</fullName>
    </submittedName>
</protein>
<keyword evidence="3" id="KW-1185">Reference proteome</keyword>
<dbReference type="Proteomes" id="UP001219525">
    <property type="component" value="Unassembled WGS sequence"/>
</dbReference>
<comment type="caution">
    <text evidence="2">The sequence shown here is derived from an EMBL/GenBank/DDBJ whole genome shotgun (WGS) entry which is preliminary data.</text>
</comment>
<reference evidence="2" key="1">
    <citation type="submission" date="2023-03" db="EMBL/GenBank/DDBJ databases">
        <title>Massive genome expansion in bonnet fungi (Mycena s.s.) driven by repeated elements and novel gene families across ecological guilds.</title>
        <authorList>
            <consortium name="Lawrence Berkeley National Laboratory"/>
            <person name="Harder C.B."/>
            <person name="Miyauchi S."/>
            <person name="Viragh M."/>
            <person name="Kuo A."/>
            <person name="Thoen E."/>
            <person name="Andreopoulos B."/>
            <person name="Lu D."/>
            <person name="Skrede I."/>
            <person name="Drula E."/>
            <person name="Henrissat B."/>
            <person name="Morin E."/>
            <person name="Kohler A."/>
            <person name="Barry K."/>
            <person name="LaButti K."/>
            <person name="Morin E."/>
            <person name="Salamov A."/>
            <person name="Lipzen A."/>
            <person name="Mereny Z."/>
            <person name="Hegedus B."/>
            <person name="Baldrian P."/>
            <person name="Stursova M."/>
            <person name="Weitz H."/>
            <person name="Taylor A."/>
            <person name="Grigoriev I.V."/>
            <person name="Nagy L.G."/>
            <person name="Martin F."/>
            <person name="Kauserud H."/>
        </authorList>
    </citation>
    <scope>NUCLEOTIDE SEQUENCE</scope>
    <source>
        <strain evidence="2">9144</strain>
    </source>
</reference>
<accession>A0AAD6VK69</accession>
<feature type="region of interest" description="Disordered" evidence="1">
    <location>
        <begin position="386"/>
        <end position="443"/>
    </location>
</feature>
<evidence type="ECO:0000313" key="2">
    <source>
        <dbReference type="EMBL" id="KAJ7215478.1"/>
    </source>
</evidence>
<gene>
    <name evidence="2" type="ORF">GGX14DRAFT_608427</name>
</gene>
<evidence type="ECO:0000313" key="3">
    <source>
        <dbReference type="Proteomes" id="UP001219525"/>
    </source>
</evidence>
<dbReference type="AlphaFoldDB" id="A0AAD6VK69"/>
<sequence length="443" mass="49040">MAAELKHRMAMTIRMKCSVRAADSGPTWLVWTKTSTGRILAFDSYVQDANQTTKTRIPLASWGNDVKAVTYDPITRPNPFTIWGTNSDPVTANTVLCCPIPLQKKIGRLTAPKRPRMLRRTITYPRIPASQAWPKAGSTHDHWQRDAWDIKAQRLVPVDAVLIPGETEPPQLLTLSRQAPEGLSEAASSLNTRALGANRLNYGNQTVGRLAKSYCPATQMAFLLAVAPLAKLLAEFNPNNPVINSYNQFSTAQALLHEDARSELDEWRGGLNLDPTMPELAILIRHAEPVLMVHPSLSSIELSEREMRDLIDGSVRPVPAEGVDALDLERGELERSGLWSNSRKLGESYMLTTQFSIQIFGQLPSNASDPPTMNPAWQNQLRSKCERKNAGTESQKARKRAKISLDTEQSGAKLRNHNTGGRGKRGGNKRAGATSQRRSTRLK</sequence>
<organism evidence="2 3">
    <name type="scientific">Mycena pura</name>
    <dbReference type="NCBI Taxonomy" id="153505"/>
    <lineage>
        <taxon>Eukaryota</taxon>
        <taxon>Fungi</taxon>
        <taxon>Dikarya</taxon>
        <taxon>Basidiomycota</taxon>
        <taxon>Agaricomycotina</taxon>
        <taxon>Agaricomycetes</taxon>
        <taxon>Agaricomycetidae</taxon>
        <taxon>Agaricales</taxon>
        <taxon>Marasmiineae</taxon>
        <taxon>Mycenaceae</taxon>
        <taxon>Mycena</taxon>
    </lineage>
</organism>
<proteinExistence type="predicted"/>